<dbReference type="InterPro" id="IPR005875">
    <property type="entry name" value="PurK"/>
</dbReference>
<dbReference type="SUPFAM" id="SSF51246">
    <property type="entry name" value="Rudiment single hybrid motif"/>
    <property type="match status" value="1"/>
</dbReference>
<comment type="pathway">
    <text evidence="4 5">Purine metabolism; IMP biosynthesis via de novo pathway; 5-amino-1-(5-phospho-D-ribosyl)imidazole-4-carboxylate from 5-amino-1-(5-phospho-D-ribosyl)imidazole (N5-CAIR route): step 1/2.</text>
</comment>
<dbReference type="Pfam" id="PF02222">
    <property type="entry name" value="ATP-grasp"/>
    <property type="match status" value="1"/>
</dbReference>
<dbReference type="InterPro" id="IPR003135">
    <property type="entry name" value="ATP-grasp_carboxylate-amine"/>
</dbReference>
<dbReference type="GO" id="GO:0034028">
    <property type="term" value="F:5-(carboxyamino)imidazole ribonucleotide synthase activity"/>
    <property type="evidence" value="ECO:0007669"/>
    <property type="project" value="UniProtKB-EC"/>
</dbReference>
<dbReference type="Gene3D" id="3.30.470.20">
    <property type="entry name" value="ATP-grasp fold, B domain"/>
    <property type="match status" value="1"/>
</dbReference>
<dbReference type="Gene3D" id="3.40.50.20">
    <property type="match status" value="1"/>
</dbReference>
<keyword evidence="3 4" id="KW-0067">ATP-binding</keyword>
<feature type="binding site" evidence="4">
    <location>
        <position position="202"/>
    </location>
    <ligand>
        <name>ATP</name>
        <dbReference type="ChEBI" id="CHEBI:30616"/>
    </ligand>
</feature>
<dbReference type="EC" id="6.3.4.18" evidence="4 5"/>
<gene>
    <name evidence="4 5" type="primary">purK</name>
    <name evidence="7" type="ORF">GWO63_009965</name>
</gene>
<feature type="domain" description="ATP-grasp" evidence="6">
    <location>
        <begin position="122"/>
        <end position="313"/>
    </location>
</feature>
<keyword evidence="1 4" id="KW-0547">Nucleotide-binding</keyword>
<dbReference type="SUPFAM" id="SSF52440">
    <property type="entry name" value="PreATP-grasp domain"/>
    <property type="match status" value="1"/>
</dbReference>
<dbReference type="InterPro" id="IPR013815">
    <property type="entry name" value="ATP_grasp_subdomain_1"/>
</dbReference>
<dbReference type="RefSeq" id="WP_183129455.1">
    <property type="nucleotide sequence ID" value="NZ_JAACBW010000045.1"/>
</dbReference>
<dbReference type="HAMAP" id="MF_01928">
    <property type="entry name" value="PurK"/>
    <property type="match status" value="1"/>
</dbReference>
<dbReference type="Pfam" id="PF22660">
    <property type="entry name" value="RS_preATP-grasp-like"/>
    <property type="match status" value="1"/>
</dbReference>
<feature type="binding site" evidence="4">
    <location>
        <begin position="283"/>
        <end position="284"/>
    </location>
    <ligand>
        <name>ATP</name>
        <dbReference type="ChEBI" id="CHEBI:30616"/>
    </ligand>
</feature>
<comment type="caution">
    <text evidence="4">Lacks conserved residue(s) required for the propagation of feature annotation.</text>
</comment>
<comment type="function">
    <text evidence="5">Catalyzes the ATP-dependent conversion of 5-aminoimidazole ribonucleotide (AIR) and HCO(3)- to N5-carboxyaminoimidazole ribonucleotide (N5-CAIR).</text>
</comment>
<dbReference type="NCBIfam" id="NF004679">
    <property type="entry name" value="PRK06019.1-5"/>
    <property type="match status" value="1"/>
</dbReference>
<evidence type="ECO:0000256" key="1">
    <source>
        <dbReference type="ARBA" id="ARBA00022741"/>
    </source>
</evidence>
<evidence type="ECO:0000313" key="7">
    <source>
        <dbReference type="EMBL" id="MBM0244552.1"/>
    </source>
</evidence>
<keyword evidence="2 4" id="KW-0658">Purine biosynthesis</keyword>
<keyword evidence="4 5" id="KW-0436">Ligase</keyword>
<feature type="binding site" evidence="4">
    <location>
        <position position="158"/>
    </location>
    <ligand>
        <name>ATP</name>
        <dbReference type="ChEBI" id="CHEBI:30616"/>
    </ligand>
</feature>
<comment type="caution">
    <text evidence="7">The sequence shown here is derived from an EMBL/GenBank/DDBJ whole genome shotgun (WGS) entry which is preliminary data.</text>
</comment>
<evidence type="ECO:0000256" key="5">
    <source>
        <dbReference type="RuleBase" id="RU361200"/>
    </source>
</evidence>
<comment type="catalytic activity">
    <reaction evidence="4 5">
        <text>5-amino-1-(5-phospho-beta-D-ribosyl)imidazole + hydrogencarbonate + ATP = 5-carboxyamino-1-(5-phospho-D-ribosyl)imidazole + ADP + phosphate + 2 H(+)</text>
        <dbReference type="Rhea" id="RHEA:19317"/>
        <dbReference type="ChEBI" id="CHEBI:15378"/>
        <dbReference type="ChEBI" id="CHEBI:17544"/>
        <dbReference type="ChEBI" id="CHEBI:30616"/>
        <dbReference type="ChEBI" id="CHEBI:43474"/>
        <dbReference type="ChEBI" id="CHEBI:58730"/>
        <dbReference type="ChEBI" id="CHEBI:137981"/>
        <dbReference type="ChEBI" id="CHEBI:456216"/>
        <dbReference type="EC" id="6.3.4.18"/>
    </reaction>
</comment>
<evidence type="ECO:0000256" key="4">
    <source>
        <dbReference type="HAMAP-Rule" id="MF_01928"/>
    </source>
</evidence>
<comment type="function">
    <text evidence="4">Catalyzes the ATP-dependent conversion of 5-aminoimidazole ribonucleotide (AIR) and HCO(3)(-) to N5-carboxyaminoimidazole ribonucleotide (N5-CAIR).</text>
</comment>
<comment type="similarity">
    <text evidence="4 5">Belongs to the PurK/PurT family.</text>
</comment>
<dbReference type="NCBIfam" id="TIGR01161">
    <property type="entry name" value="purK"/>
    <property type="match status" value="1"/>
</dbReference>
<dbReference type="InterPro" id="IPR040686">
    <property type="entry name" value="PurK_C"/>
</dbReference>
<dbReference type="PROSITE" id="PS50975">
    <property type="entry name" value="ATP_GRASP"/>
    <property type="match status" value="1"/>
</dbReference>
<keyword evidence="8" id="KW-1185">Reference proteome</keyword>
<dbReference type="SUPFAM" id="SSF56059">
    <property type="entry name" value="Glutathione synthetase ATP-binding domain-like"/>
    <property type="match status" value="1"/>
</dbReference>
<dbReference type="InterPro" id="IPR054350">
    <property type="entry name" value="PurT/PurK_preATP-grasp"/>
</dbReference>
<proteinExistence type="inferred from homology"/>
<dbReference type="Pfam" id="PF17769">
    <property type="entry name" value="PurK_C"/>
    <property type="match status" value="1"/>
</dbReference>
<dbReference type="Gene3D" id="3.30.1490.20">
    <property type="entry name" value="ATP-grasp fold, A domain"/>
    <property type="match status" value="1"/>
</dbReference>
<organism evidence="7 8">
    <name type="scientific">Corynebacterium macginleyi</name>
    <dbReference type="NCBI Taxonomy" id="38290"/>
    <lineage>
        <taxon>Bacteria</taxon>
        <taxon>Bacillati</taxon>
        <taxon>Actinomycetota</taxon>
        <taxon>Actinomycetes</taxon>
        <taxon>Mycobacteriales</taxon>
        <taxon>Corynebacteriaceae</taxon>
        <taxon>Corynebacterium</taxon>
    </lineage>
</organism>
<name>A0ABS1Y846_9CORY</name>
<evidence type="ECO:0000259" key="6">
    <source>
        <dbReference type="PROSITE" id="PS50975"/>
    </source>
</evidence>
<dbReference type="PANTHER" id="PTHR11609:SF5">
    <property type="entry name" value="PHOSPHORIBOSYLAMINOIMIDAZOLE CARBOXYLASE"/>
    <property type="match status" value="1"/>
</dbReference>
<dbReference type="NCBIfam" id="NF004680">
    <property type="entry name" value="PRK06019.1-6"/>
    <property type="match status" value="1"/>
</dbReference>
<accession>A0ABS1Y846</accession>
<dbReference type="Proteomes" id="UP001518680">
    <property type="component" value="Unassembled WGS sequence"/>
</dbReference>
<sequence>MTDKHGIQANIRGVSVSKPIVTVCGDGQLARMMQPAAAELDIHLRILAGSPDSSAAQVTRDIVVGDYHKYEDLLAAARGADAVTFEHEHVPGEHSAALIDASFNVQPQPSALRYAQDKLDMREKLATLGAPVPRFSAIESVADARAFFDAVAGRVCLKARRGGYDGKGVWFPADADLDELVAELLEAGTPLMAEEKVELTRELSILVARRSSGEAKVWPITQSRQANGICAEAIAPAPDLSPELAERASALGLSIAESLGVTGVLAVELFAFNGEGGEDISVNELAMRPHNTGHWTQDGCVTSQFEQHLRAVLDLPLGAVDALAPVTVMANVLGAAEDPDMPMPQRVREVMEHYPHAKIHLYGKDHRAGRKIGHVNVAGTSLAETRDAAHQAAHFLMHATWA</sequence>
<comment type="subunit">
    <text evidence="4 5">Homodimer.</text>
</comment>
<dbReference type="InterPro" id="IPR016185">
    <property type="entry name" value="PreATP-grasp_dom_sf"/>
</dbReference>
<protein>
    <recommendedName>
        <fullName evidence="4 5">N5-carboxyaminoimidazole ribonucleotide synthase</fullName>
        <shortName evidence="4 5">N5-CAIR synthase</shortName>
        <ecNumber evidence="4 5">6.3.4.18</ecNumber>
    </recommendedName>
    <alternativeName>
        <fullName evidence="4 5">5-(carboxyamino)imidazole ribonucleotide synthetase</fullName>
    </alternativeName>
</protein>
<feature type="binding site" evidence="4">
    <location>
        <position position="118"/>
    </location>
    <ligand>
        <name>ATP</name>
        <dbReference type="ChEBI" id="CHEBI:30616"/>
    </ligand>
</feature>
<dbReference type="InterPro" id="IPR011761">
    <property type="entry name" value="ATP-grasp"/>
</dbReference>
<dbReference type="EMBL" id="JAACBX020000002">
    <property type="protein sequence ID" value="MBM0244552.1"/>
    <property type="molecule type" value="Genomic_DNA"/>
</dbReference>
<feature type="binding site" evidence="4">
    <location>
        <begin position="194"/>
        <end position="197"/>
    </location>
    <ligand>
        <name>ATP</name>
        <dbReference type="ChEBI" id="CHEBI:30616"/>
    </ligand>
</feature>
<evidence type="ECO:0000313" key="8">
    <source>
        <dbReference type="Proteomes" id="UP001518680"/>
    </source>
</evidence>
<evidence type="ECO:0000256" key="2">
    <source>
        <dbReference type="ARBA" id="ARBA00022755"/>
    </source>
</evidence>
<dbReference type="InterPro" id="IPR011054">
    <property type="entry name" value="Rudment_hybrid_motif"/>
</dbReference>
<reference evidence="7 8" key="1">
    <citation type="submission" date="2021-01" db="EMBL/GenBank/DDBJ databases">
        <title>Complete genome sequences of Corynebacterium macginleyi strains isolated from infectious keratitis.</title>
        <authorList>
            <person name="Sagerfors S."/>
            <person name="Poehlein A."/>
            <person name="Soderquist B."/>
            <person name="Bruggemann H."/>
        </authorList>
    </citation>
    <scope>NUCLEOTIDE SEQUENCE [LARGE SCALE GENOMIC DNA]</scope>
    <source>
        <strain evidence="7 8">12T220</strain>
    </source>
</reference>
<evidence type="ECO:0000256" key="3">
    <source>
        <dbReference type="ARBA" id="ARBA00022840"/>
    </source>
</evidence>
<dbReference type="PANTHER" id="PTHR11609">
    <property type="entry name" value="PURINE BIOSYNTHESIS PROTEIN 6/7, PUR6/7"/>
    <property type="match status" value="1"/>
</dbReference>